<dbReference type="InterPro" id="IPR049730">
    <property type="entry name" value="SNF2/RAD54-like_C"/>
</dbReference>
<dbReference type="Proteomes" id="UP001190700">
    <property type="component" value="Unassembled WGS sequence"/>
</dbReference>
<organism evidence="4 5">
    <name type="scientific">Cymbomonas tetramitiformis</name>
    <dbReference type="NCBI Taxonomy" id="36881"/>
    <lineage>
        <taxon>Eukaryota</taxon>
        <taxon>Viridiplantae</taxon>
        <taxon>Chlorophyta</taxon>
        <taxon>Pyramimonadophyceae</taxon>
        <taxon>Pyramimonadales</taxon>
        <taxon>Pyramimonadaceae</taxon>
        <taxon>Cymbomonas</taxon>
    </lineage>
</organism>
<dbReference type="EMBL" id="LGRX02031479">
    <property type="protein sequence ID" value="KAK3244753.1"/>
    <property type="molecule type" value="Genomic_DNA"/>
</dbReference>
<keyword evidence="5" id="KW-1185">Reference proteome</keyword>
<evidence type="ECO:0000313" key="4">
    <source>
        <dbReference type="EMBL" id="KAK3244753.1"/>
    </source>
</evidence>
<dbReference type="PANTHER" id="PTHR45865">
    <property type="entry name" value="E3 UBIQUITIN-PROTEIN LIGASE SHPRH FAMILY MEMBER"/>
    <property type="match status" value="1"/>
</dbReference>
<dbReference type="PANTHER" id="PTHR45865:SF1">
    <property type="entry name" value="E3 UBIQUITIN-PROTEIN LIGASE SHPRH"/>
    <property type="match status" value="1"/>
</dbReference>
<dbReference type="AlphaFoldDB" id="A0AAE0BXU3"/>
<feature type="compositionally biased region" description="Basic residues" evidence="2">
    <location>
        <begin position="145"/>
        <end position="157"/>
    </location>
</feature>
<dbReference type="InterPro" id="IPR027417">
    <property type="entry name" value="P-loop_NTPase"/>
</dbReference>
<dbReference type="InterPro" id="IPR001650">
    <property type="entry name" value="Helicase_C-like"/>
</dbReference>
<proteinExistence type="predicted"/>
<evidence type="ECO:0000256" key="1">
    <source>
        <dbReference type="ARBA" id="ARBA00022801"/>
    </source>
</evidence>
<dbReference type="GO" id="GO:0016787">
    <property type="term" value="F:hydrolase activity"/>
    <property type="evidence" value="ECO:0007669"/>
    <property type="project" value="UniProtKB-KW"/>
</dbReference>
<dbReference type="SUPFAM" id="SSF52540">
    <property type="entry name" value="P-loop containing nucleoside triphosphate hydrolases"/>
    <property type="match status" value="1"/>
</dbReference>
<evidence type="ECO:0000259" key="3">
    <source>
        <dbReference type="Pfam" id="PF00271"/>
    </source>
</evidence>
<feature type="domain" description="Helicase C-terminal" evidence="3">
    <location>
        <begin position="174"/>
        <end position="216"/>
    </location>
</feature>
<accession>A0AAE0BXU3</accession>
<name>A0AAE0BXU3_9CHLO</name>
<feature type="compositionally biased region" description="Low complexity" evidence="2">
    <location>
        <begin position="130"/>
        <end position="142"/>
    </location>
</feature>
<dbReference type="CDD" id="cd18793">
    <property type="entry name" value="SF2_C_SNF"/>
    <property type="match status" value="1"/>
</dbReference>
<dbReference type="Gene3D" id="3.40.50.300">
    <property type="entry name" value="P-loop containing nucleotide triphosphate hydrolases"/>
    <property type="match status" value="1"/>
</dbReference>
<evidence type="ECO:0000256" key="2">
    <source>
        <dbReference type="SAM" id="MobiDB-lite"/>
    </source>
</evidence>
<feature type="compositionally biased region" description="Basic and acidic residues" evidence="2">
    <location>
        <begin position="69"/>
        <end position="78"/>
    </location>
</feature>
<evidence type="ECO:0000313" key="5">
    <source>
        <dbReference type="Proteomes" id="UP001190700"/>
    </source>
</evidence>
<gene>
    <name evidence="4" type="ORF">CYMTET_45650</name>
</gene>
<comment type="caution">
    <text evidence="4">The sequence shown here is derived from an EMBL/GenBank/DDBJ whole genome shotgun (WGS) entry which is preliminary data.</text>
</comment>
<feature type="region of interest" description="Disordered" evidence="2">
    <location>
        <begin position="66"/>
        <end position="164"/>
    </location>
</feature>
<keyword evidence="1" id="KW-0378">Hydrolase</keyword>
<dbReference type="InterPro" id="IPR052583">
    <property type="entry name" value="ATP-helicase/E3_Ub-Ligase"/>
</dbReference>
<protein>
    <recommendedName>
        <fullName evidence="3">Helicase C-terminal domain-containing protein</fullName>
    </recommendedName>
</protein>
<reference evidence="4 5" key="1">
    <citation type="journal article" date="2015" name="Genome Biol. Evol.">
        <title>Comparative Genomics of a Bacterivorous Green Alga Reveals Evolutionary Causalities and Consequences of Phago-Mixotrophic Mode of Nutrition.</title>
        <authorList>
            <person name="Burns J.A."/>
            <person name="Paasch A."/>
            <person name="Narechania A."/>
            <person name="Kim E."/>
        </authorList>
    </citation>
    <scope>NUCLEOTIDE SEQUENCE [LARGE SCALE GENOMIC DNA]</scope>
    <source>
        <strain evidence="4 5">PLY_AMNH</strain>
    </source>
</reference>
<sequence length="295" mass="30735">MLTMVARCAAANRIPCLHVTVRGPLSLPAIFRAAEGIGRGMLQWRAAGRSLANHGRSDLEQMLTLFHGPADDPAHPGAEEPGPMEPPCSAPPLSQGASSSHACVAPPTASSPNAALAAGLGGSRVAASTGAAPVGQAPPRQQRGGGRRWPRGGRGRARPIAGINECGGDPPRVLLLPLALGGNGLNLTQAQHVILVEPLLDPGIQSQAVGRVHRIGQTRETAVHHFVVEHTVEEQVTAVCKLRAGSRQFSTRSKGAASQRHTLRLNELRLLINPADTTGVETAAVDCDRATNSEL</sequence>
<dbReference type="Pfam" id="PF00271">
    <property type="entry name" value="Helicase_C"/>
    <property type="match status" value="1"/>
</dbReference>